<comment type="caution">
    <text evidence="2">The sequence shown here is derived from an EMBL/GenBank/DDBJ whole genome shotgun (WGS) entry which is preliminary data.</text>
</comment>
<evidence type="ECO:0000313" key="2">
    <source>
        <dbReference type="EMBL" id="MFC3966531.1"/>
    </source>
</evidence>
<accession>A0ABV8E4T5</accession>
<dbReference type="Proteomes" id="UP001595696">
    <property type="component" value="Unassembled WGS sequence"/>
</dbReference>
<feature type="region of interest" description="Disordered" evidence="1">
    <location>
        <begin position="50"/>
        <end position="69"/>
    </location>
</feature>
<reference evidence="3" key="1">
    <citation type="journal article" date="2019" name="Int. J. Syst. Evol. Microbiol.">
        <title>The Global Catalogue of Microorganisms (GCM) 10K type strain sequencing project: providing services to taxonomists for standard genome sequencing and annotation.</title>
        <authorList>
            <consortium name="The Broad Institute Genomics Platform"/>
            <consortium name="The Broad Institute Genome Sequencing Center for Infectious Disease"/>
            <person name="Wu L."/>
            <person name="Ma J."/>
        </authorList>
    </citation>
    <scope>NUCLEOTIDE SEQUENCE [LARGE SCALE GENOMIC DNA]</scope>
    <source>
        <strain evidence="3">CGMCC 4.7330</strain>
    </source>
</reference>
<evidence type="ECO:0008006" key="4">
    <source>
        <dbReference type="Google" id="ProtNLM"/>
    </source>
</evidence>
<organism evidence="2 3">
    <name type="scientific">Nocardia jiangsuensis</name>
    <dbReference type="NCBI Taxonomy" id="1691563"/>
    <lineage>
        <taxon>Bacteria</taxon>
        <taxon>Bacillati</taxon>
        <taxon>Actinomycetota</taxon>
        <taxon>Actinomycetes</taxon>
        <taxon>Mycobacteriales</taxon>
        <taxon>Nocardiaceae</taxon>
        <taxon>Nocardia</taxon>
    </lineage>
</organism>
<keyword evidence="3" id="KW-1185">Reference proteome</keyword>
<dbReference type="EMBL" id="JBHSAX010000036">
    <property type="protein sequence ID" value="MFC3966531.1"/>
    <property type="molecule type" value="Genomic_DNA"/>
</dbReference>
<evidence type="ECO:0000313" key="3">
    <source>
        <dbReference type="Proteomes" id="UP001595696"/>
    </source>
</evidence>
<proteinExistence type="predicted"/>
<feature type="compositionally biased region" description="Basic residues" evidence="1">
    <location>
        <begin position="50"/>
        <end position="68"/>
    </location>
</feature>
<gene>
    <name evidence="2" type="ORF">ACFO0B_31490</name>
</gene>
<dbReference type="RefSeq" id="WP_378617395.1">
    <property type="nucleotide sequence ID" value="NZ_JBHSAX010000036.1"/>
</dbReference>
<sequence length="133" mass="14131">MLFDIGRMQGTAPDGVDAAGPGHCHALAVSASWDVVRTPSSSRRHWNRCASTTRRRRGRGAGHARHRPAAGDLLPAVRLRGAEAGAAHPLDGLFLAGEWTDTELPSTIEARPESAVRAVDEVTRYLTATAAPC</sequence>
<protein>
    <recommendedName>
        <fullName evidence="4">Flavin-dependent amine oxidoreductase</fullName>
    </recommendedName>
</protein>
<evidence type="ECO:0000256" key="1">
    <source>
        <dbReference type="SAM" id="MobiDB-lite"/>
    </source>
</evidence>
<name>A0ABV8E4T5_9NOCA</name>